<feature type="compositionally biased region" description="Basic and acidic residues" evidence="3">
    <location>
        <begin position="143"/>
        <end position="160"/>
    </location>
</feature>
<dbReference type="InterPro" id="IPR031311">
    <property type="entry name" value="CHIT_BIND_RR_consensus"/>
</dbReference>
<dbReference type="AlphaFoldDB" id="A0A218MJK8"/>
<feature type="region of interest" description="Disordered" evidence="3">
    <location>
        <begin position="137"/>
        <end position="171"/>
    </location>
</feature>
<evidence type="ECO:0000256" key="1">
    <source>
        <dbReference type="ARBA" id="ARBA00022460"/>
    </source>
</evidence>
<dbReference type="InterPro" id="IPR051217">
    <property type="entry name" value="Insect_Cuticle_Struc_Prot"/>
</dbReference>
<keyword evidence="1 2" id="KW-0193">Cuticle</keyword>
<dbReference type="InterPro" id="IPR000618">
    <property type="entry name" value="Insect_cuticle"/>
</dbReference>
<dbReference type="GO" id="GO:0042302">
    <property type="term" value="F:structural constituent of cuticle"/>
    <property type="evidence" value="ECO:0007669"/>
    <property type="project" value="UniProtKB-UniRule"/>
</dbReference>
<dbReference type="GO" id="GO:0031012">
    <property type="term" value="C:extracellular matrix"/>
    <property type="evidence" value="ECO:0007669"/>
    <property type="project" value="TreeGrafter"/>
</dbReference>
<proteinExistence type="evidence at transcript level"/>
<dbReference type="Pfam" id="PF00379">
    <property type="entry name" value="Chitin_bind_4"/>
    <property type="match status" value="1"/>
</dbReference>
<sequence>MAVVSGRRITVQDNFSQIILVATVALAGSTVRAQYYGGGEGLSSSGGLGLFGEGGGFEGGDEHYKDYYAYPKYKFEYGVKDHKTGDHKSHWEIRDGDVVKGEYSLQEPDGTKRIVEYKADKHSGFEAKVKRVGHGQHPQLYEGSHHHLESEGGYEHHDDAFSYNNQQHHLL</sequence>
<evidence type="ECO:0000256" key="2">
    <source>
        <dbReference type="PROSITE-ProRule" id="PRU00497"/>
    </source>
</evidence>
<dbReference type="PROSITE" id="PS51155">
    <property type="entry name" value="CHIT_BIND_RR_2"/>
    <property type="match status" value="1"/>
</dbReference>
<dbReference type="PANTHER" id="PTHR12236:SF76">
    <property type="entry name" value="ADULT-SPECIFIC CUTICULAR PROTEIN ACP-20-LIKE PROTEIN"/>
    <property type="match status" value="1"/>
</dbReference>
<evidence type="ECO:0000256" key="3">
    <source>
        <dbReference type="SAM" id="MobiDB-lite"/>
    </source>
</evidence>
<feature type="compositionally biased region" description="Polar residues" evidence="3">
    <location>
        <begin position="162"/>
        <end position="171"/>
    </location>
</feature>
<reference evidence="4" key="1">
    <citation type="journal article" date="2017" name="Parasitol. Res.">
        <title>Cuticle genes CpCPR63 and CpCPR47 may confer resistance to deltamethrin in Culex pipiens pallens.</title>
        <authorList>
            <person name="Sun X."/>
            <person name="Guo J."/>
            <person name="Ye W."/>
            <person name="Guo Q."/>
            <person name="Huang Y."/>
            <person name="Ma L."/>
            <person name="Zhou D."/>
            <person name="Shen B."/>
            <person name="Sun Y."/>
            <person name="Zhu C."/>
        </authorList>
    </citation>
    <scope>NUCLEOTIDE SEQUENCE</scope>
</reference>
<dbReference type="EMBL" id="MF095857">
    <property type="protein sequence ID" value="ASE05984.1"/>
    <property type="molecule type" value="mRNA"/>
</dbReference>
<evidence type="ECO:0000313" key="4">
    <source>
        <dbReference type="EMBL" id="ASE05984.1"/>
    </source>
</evidence>
<dbReference type="GO" id="GO:0005615">
    <property type="term" value="C:extracellular space"/>
    <property type="evidence" value="ECO:0007669"/>
    <property type="project" value="TreeGrafter"/>
</dbReference>
<dbReference type="PRINTS" id="PR00947">
    <property type="entry name" value="CUTICLE"/>
</dbReference>
<name>A0A218MJK8_CULPA</name>
<accession>A0A218MJK8</accession>
<dbReference type="PROSITE" id="PS00233">
    <property type="entry name" value="CHIT_BIND_RR_1"/>
    <property type="match status" value="1"/>
</dbReference>
<organism evidence="4">
    <name type="scientific">Culex pipiens pallens</name>
    <name type="common">Mosquito</name>
    <dbReference type="NCBI Taxonomy" id="42434"/>
    <lineage>
        <taxon>Eukaryota</taxon>
        <taxon>Metazoa</taxon>
        <taxon>Ecdysozoa</taxon>
        <taxon>Arthropoda</taxon>
        <taxon>Hexapoda</taxon>
        <taxon>Insecta</taxon>
        <taxon>Pterygota</taxon>
        <taxon>Neoptera</taxon>
        <taxon>Endopterygota</taxon>
        <taxon>Diptera</taxon>
        <taxon>Nematocera</taxon>
        <taxon>Culicoidea</taxon>
        <taxon>Culicidae</taxon>
        <taxon>Culicinae</taxon>
        <taxon>Culicini</taxon>
        <taxon>Culex</taxon>
        <taxon>Culex</taxon>
    </lineage>
</organism>
<dbReference type="PANTHER" id="PTHR12236">
    <property type="entry name" value="STRUCTURAL CONTITUENT OF CUTICLE"/>
    <property type="match status" value="1"/>
</dbReference>
<protein>
    <submittedName>
        <fullName evidence="4">Adult cuticle protein</fullName>
    </submittedName>
</protein>